<reference evidence="2" key="1">
    <citation type="submission" date="2016-10" db="EMBL/GenBank/DDBJ databases">
        <authorList>
            <person name="Varghese N."/>
            <person name="Submissions S."/>
        </authorList>
    </citation>
    <scope>NUCLEOTIDE SEQUENCE [LARGE SCALE GENOMIC DNA]</scope>
    <source>
        <strain evidence="2">CGMCC 4.3525</strain>
    </source>
</reference>
<dbReference type="Proteomes" id="UP000199352">
    <property type="component" value="Unassembled WGS sequence"/>
</dbReference>
<evidence type="ECO:0000313" key="2">
    <source>
        <dbReference type="Proteomes" id="UP000199352"/>
    </source>
</evidence>
<keyword evidence="2" id="KW-1185">Reference proteome</keyword>
<gene>
    <name evidence="1" type="ORF">SAMN05216188_106140</name>
</gene>
<dbReference type="OrthoDB" id="4871889at2"/>
<proteinExistence type="predicted"/>
<dbReference type="RefSeq" id="WP_089951477.1">
    <property type="nucleotide sequence ID" value="NZ_FOFR01000006.1"/>
</dbReference>
<dbReference type="STRING" id="402600.SAMN05216188_106140"/>
<sequence length="125" mass="13801">MLWLLSQMFVLCLVSFAAGSLLTWLSVRGRGKAEPPKPLLALPSPRLAAEKVVVEHTAEKAVAEPVRPESPLLKGNSRTMVYHTPESPYYKRMKGDMTFASEADALAAGYRMWTTKGRVKSAQPQ</sequence>
<protein>
    <submittedName>
        <fullName evidence="1">Uncharacterized protein</fullName>
    </submittedName>
</protein>
<organism evidence="1 2">
    <name type="scientific">Lentzea xinjiangensis</name>
    <dbReference type="NCBI Taxonomy" id="402600"/>
    <lineage>
        <taxon>Bacteria</taxon>
        <taxon>Bacillati</taxon>
        <taxon>Actinomycetota</taxon>
        <taxon>Actinomycetes</taxon>
        <taxon>Pseudonocardiales</taxon>
        <taxon>Pseudonocardiaceae</taxon>
        <taxon>Lentzea</taxon>
    </lineage>
</organism>
<evidence type="ECO:0000313" key="1">
    <source>
        <dbReference type="EMBL" id="SEQ90107.1"/>
    </source>
</evidence>
<accession>A0A1H9JTI9</accession>
<dbReference type="EMBL" id="FOFR01000006">
    <property type="protein sequence ID" value="SEQ90107.1"/>
    <property type="molecule type" value="Genomic_DNA"/>
</dbReference>
<dbReference type="AlphaFoldDB" id="A0A1H9JTI9"/>
<name>A0A1H9JTI9_9PSEU</name>